<evidence type="ECO:0000256" key="6">
    <source>
        <dbReference type="ARBA" id="ARBA00047561"/>
    </source>
</evidence>
<keyword evidence="3" id="KW-0560">Oxidoreductase</keyword>
<organism evidence="9 11">
    <name type="scientific">Orbilia oligospora</name>
    <name type="common">Nematode-trapping fungus</name>
    <name type="synonym">Arthrobotrys oligospora</name>
    <dbReference type="NCBI Taxonomy" id="2813651"/>
    <lineage>
        <taxon>Eukaryota</taxon>
        <taxon>Fungi</taxon>
        <taxon>Dikarya</taxon>
        <taxon>Ascomycota</taxon>
        <taxon>Pezizomycotina</taxon>
        <taxon>Orbiliomycetes</taxon>
        <taxon>Orbiliales</taxon>
        <taxon>Orbiliaceae</taxon>
        <taxon>Orbilia</taxon>
    </lineage>
</organism>
<dbReference type="GO" id="GO:0043115">
    <property type="term" value="F:precorrin-2 dehydrogenase activity"/>
    <property type="evidence" value="ECO:0007669"/>
    <property type="project" value="UniProtKB-EC"/>
</dbReference>
<protein>
    <recommendedName>
        <fullName evidence="2">precorrin-2 dehydrogenase</fullName>
        <ecNumber evidence="2">1.3.1.76</ecNumber>
    </recommendedName>
</protein>
<feature type="domain" description="Siroheme biosynthesis protein Met8 C-terminal" evidence="7">
    <location>
        <begin position="198"/>
        <end position="264"/>
    </location>
</feature>
<dbReference type="Pfam" id="PF14824">
    <property type="entry name" value="Sirohm_synth_M"/>
    <property type="match status" value="1"/>
</dbReference>
<keyword evidence="4" id="KW-0520">NAD</keyword>
<dbReference type="GO" id="GO:0004325">
    <property type="term" value="F:ferrochelatase activity"/>
    <property type="evidence" value="ECO:0007669"/>
    <property type="project" value="InterPro"/>
</dbReference>
<feature type="domain" description="Siroheme synthase central" evidence="8">
    <location>
        <begin position="169"/>
        <end position="195"/>
    </location>
</feature>
<dbReference type="InterPro" id="IPR028161">
    <property type="entry name" value="Met8-like"/>
</dbReference>
<name>A0A6G1LUL7_ORBOL</name>
<dbReference type="InterPro" id="IPR036291">
    <property type="entry name" value="NAD(P)-bd_dom_sf"/>
</dbReference>
<evidence type="ECO:0000256" key="3">
    <source>
        <dbReference type="ARBA" id="ARBA00023002"/>
    </source>
</evidence>
<comment type="pathway">
    <text evidence="1">Porphyrin-containing compound metabolism; siroheme biosynthesis; sirohydrochlorin from precorrin-2: step 1/1.</text>
</comment>
<reference evidence="11 12" key="1">
    <citation type="submission" date="2019-06" db="EMBL/GenBank/DDBJ databases">
        <authorList>
            <person name="Palmer J.M."/>
        </authorList>
    </citation>
    <scope>NUCLEOTIDE SEQUENCE [LARGE SCALE GENOMIC DNA]</scope>
    <source>
        <strain evidence="9 11">TWF106</strain>
        <strain evidence="10 12">TWF191</strain>
    </source>
</reference>
<dbReference type="SUPFAM" id="SSF51735">
    <property type="entry name" value="NAD(P)-binding Rossmann-fold domains"/>
    <property type="match status" value="1"/>
</dbReference>
<evidence type="ECO:0000259" key="7">
    <source>
        <dbReference type="Pfam" id="PF14823"/>
    </source>
</evidence>
<dbReference type="InterPro" id="IPR028162">
    <property type="entry name" value="Met8_C"/>
</dbReference>
<dbReference type="Pfam" id="PF14823">
    <property type="entry name" value="Sirohm_synth_C"/>
    <property type="match status" value="1"/>
</dbReference>
<evidence type="ECO:0000256" key="5">
    <source>
        <dbReference type="ARBA" id="ARBA00023244"/>
    </source>
</evidence>
<dbReference type="NCBIfam" id="TIGR01470">
    <property type="entry name" value="cysG_Nterm"/>
    <property type="match status" value="1"/>
</dbReference>
<evidence type="ECO:0000256" key="2">
    <source>
        <dbReference type="ARBA" id="ARBA00012400"/>
    </source>
</evidence>
<evidence type="ECO:0000313" key="11">
    <source>
        <dbReference type="Proteomes" id="UP000472727"/>
    </source>
</evidence>
<dbReference type="GO" id="GO:0019354">
    <property type="term" value="P:siroheme biosynthetic process"/>
    <property type="evidence" value="ECO:0007669"/>
    <property type="project" value="UniProtKB-UniPathway"/>
</dbReference>
<dbReference type="Gene3D" id="1.10.3280.10">
    <property type="entry name" value="Siroheme synthase, domain 3"/>
    <property type="match status" value="1"/>
</dbReference>
<dbReference type="EMBL" id="WIWS01000228">
    <property type="protein sequence ID" value="KAF3196283.1"/>
    <property type="molecule type" value="Genomic_DNA"/>
</dbReference>
<evidence type="ECO:0000313" key="9">
    <source>
        <dbReference type="EMBL" id="KAF3196283.1"/>
    </source>
</evidence>
<evidence type="ECO:0000256" key="4">
    <source>
        <dbReference type="ARBA" id="ARBA00023027"/>
    </source>
</evidence>
<comment type="catalytic activity">
    <reaction evidence="6">
        <text>precorrin-2 + NAD(+) = sirohydrochlorin + NADH + 2 H(+)</text>
        <dbReference type="Rhea" id="RHEA:15613"/>
        <dbReference type="ChEBI" id="CHEBI:15378"/>
        <dbReference type="ChEBI" id="CHEBI:57540"/>
        <dbReference type="ChEBI" id="CHEBI:57945"/>
        <dbReference type="ChEBI" id="CHEBI:58351"/>
        <dbReference type="ChEBI" id="CHEBI:58827"/>
        <dbReference type="EC" id="1.3.1.76"/>
    </reaction>
</comment>
<evidence type="ECO:0000259" key="8">
    <source>
        <dbReference type="Pfam" id="PF14824"/>
    </source>
</evidence>
<proteinExistence type="predicted"/>
<comment type="caution">
    <text evidence="9">The sequence shown here is derived from an EMBL/GenBank/DDBJ whole genome shotgun (WGS) entry which is preliminary data.</text>
</comment>
<dbReference type="UniPathway" id="UPA00262">
    <property type="reaction ID" value="UER00222"/>
</dbReference>
<dbReference type="PANTHER" id="PTHR35330:SF1">
    <property type="entry name" value="SIROHEME BIOSYNTHESIS PROTEIN MET8"/>
    <property type="match status" value="1"/>
</dbReference>
<sequence length="293" mass="32222">MLPAPSSTHIHPTMASLSITADPLSLIPTFPNEDPSTYPPIQSGGSLILAWQIRNKRVLLVGGGNVAATRLVHLLSADALVTLICPPSGLHPETAYRLKTHETRISYIPRNFEPSDLSSIPSISLVLTAIDDPVASTEIYTLCKSLNYPVNVADVPPECDFYFGSVHRDGPLQIMVSTGGNGPKLAAMIRRKVADSLPKETSKAIVKVGELRKMLRAIAPEKDEGAKRMEWMSRVCENWEFEELAEMTEGDMKILLEGYKDGVVKRYKEVKLLESVRSGEEEDDRREGKPGDA</sequence>
<dbReference type="PANTHER" id="PTHR35330">
    <property type="entry name" value="SIROHEME BIOSYNTHESIS PROTEIN MET8"/>
    <property type="match status" value="1"/>
</dbReference>
<accession>A0A6G1LUL7</accession>
<dbReference type="EC" id="1.3.1.76" evidence="2"/>
<dbReference type="Pfam" id="PF13241">
    <property type="entry name" value="NAD_binding_7"/>
    <property type="match status" value="1"/>
</dbReference>
<gene>
    <name evidence="9" type="primary">MET8</name>
    <name evidence="9" type="ORF">TWF106_005035</name>
    <name evidence="10" type="ORF">TWF191_011214</name>
</gene>
<dbReference type="Gene3D" id="3.30.160.110">
    <property type="entry name" value="Siroheme synthase, domain 2"/>
    <property type="match status" value="1"/>
</dbReference>
<keyword evidence="5" id="KW-0627">Porphyrin biosynthesis</keyword>
<dbReference type="InterPro" id="IPR028281">
    <property type="entry name" value="Sirohaem_synthase_central"/>
</dbReference>
<dbReference type="Gene3D" id="3.40.50.720">
    <property type="entry name" value="NAD(P)-binding Rossmann-like Domain"/>
    <property type="match status" value="1"/>
</dbReference>
<dbReference type="InterPro" id="IPR006367">
    <property type="entry name" value="Sirohaem_synthase_N"/>
</dbReference>
<evidence type="ECO:0000256" key="1">
    <source>
        <dbReference type="ARBA" id="ARBA00005010"/>
    </source>
</evidence>
<dbReference type="Proteomes" id="UP000472727">
    <property type="component" value="Unassembled WGS sequence"/>
</dbReference>
<evidence type="ECO:0000313" key="10">
    <source>
        <dbReference type="EMBL" id="KAF3210254.1"/>
    </source>
</evidence>
<dbReference type="SUPFAM" id="SSF75615">
    <property type="entry name" value="Siroheme synthase middle domains-like"/>
    <property type="match status" value="1"/>
</dbReference>
<dbReference type="Proteomes" id="UP000483672">
    <property type="component" value="Unassembled WGS sequence"/>
</dbReference>
<evidence type="ECO:0000313" key="12">
    <source>
        <dbReference type="Proteomes" id="UP000483672"/>
    </source>
</evidence>
<dbReference type="AlphaFoldDB" id="A0A6G1LUL7"/>
<dbReference type="EMBL" id="WIPF01000095">
    <property type="protein sequence ID" value="KAF3210254.1"/>
    <property type="molecule type" value="Genomic_DNA"/>
</dbReference>